<dbReference type="SUPFAM" id="SSF48726">
    <property type="entry name" value="Immunoglobulin"/>
    <property type="match status" value="3"/>
</dbReference>
<dbReference type="GO" id="GO:0042102">
    <property type="term" value="P:positive regulation of T cell proliferation"/>
    <property type="evidence" value="ECO:0007669"/>
    <property type="project" value="TreeGrafter"/>
</dbReference>
<keyword evidence="9" id="KW-0325">Glycoprotein</keyword>
<dbReference type="InterPro" id="IPR051713">
    <property type="entry name" value="T-cell_Activation_Regulation"/>
</dbReference>
<dbReference type="GO" id="GO:0009897">
    <property type="term" value="C:external side of plasma membrane"/>
    <property type="evidence" value="ECO:0007669"/>
    <property type="project" value="TreeGrafter"/>
</dbReference>
<evidence type="ECO:0000256" key="3">
    <source>
        <dbReference type="ARBA" id="ARBA00022692"/>
    </source>
</evidence>
<reference evidence="13" key="3">
    <citation type="submission" date="2025-09" db="UniProtKB">
        <authorList>
            <consortium name="Ensembl"/>
        </authorList>
    </citation>
    <scope>IDENTIFICATION</scope>
</reference>
<keyword evidence="5 11" id="KW-1133">Transmembrane helix</keyword>
<evidence type="ECO:0000256" key="7">
    <source>
        <dbReference type="ARBA" id="ARBA00023157"/>
    </source>
</evidence>
<keyword evidence="10" id="KW-0393">Immunoglobulin domain</keyword>
<accession>A0A087XQ16</accession>
<dbReference type="Gene3D" id="2.60.40.10">
    <property type="entry name" value="Immunoglobulins"/>
    <property type="match status" value="3"/>
</dbReference>
<feature type="domain" description="Ig-like" evidence="12">
    <location>
        <begin position="260"/>
        <end position="372"/>
    </location>
</feature>
<keyword evidence="8" id="KW-0675">Receptor</keyword>
<evidence type="ECO:0000259" key="12">
    <source>
        <dbReference type="PROSITE" id="PS50835"/>
    </source>
</evidence>
<keyword evidence="3 11" id="KW-0812">Transmembrane</keyword>
<keyword evidence="7" id="KW-1015">Disulfide bond</keyword>
<dbReference type="PROSITE" id="PS50835">
    <property type="entry name" value="IG_LIKE"/>
    <property type="match status" value="3"/>
</dbReference>
<evidence type="ECO:0000313" key="13">
    <source>
        <dbReference type="Ensembl" id="ENSPFOP00000007869.1"/>
    </source>
</evidence>
<dbReference type="GO" id="GO:0031295">
    <property type="term" value="P:T cell costimulation"/>
    <property type="evidence" value="ECO:0007669"/>
    <property type="project" value="TreeGrafter"/>
</dbReference>
<dbReference type="InterPro" id="IPR003599">
    <property type="entry name" value="Ig_sub"/>
</dbReference>
<evidence type="ECO:0000256" key="2">
    <source>
        <dbReference type="ARBA" id="ARBA00022475"/>
    </source>
</evidence>
<sequence length="382" mass="43225">LCVLSSVSQHVLGGVVEVTVGSQSVLLPCRYSGVIPEEPVVTWTNGDVGPACVHLRREQDDLRTQLERYRGRTRMAPGALDSGDFSLTLSDPQPPDQGTYTCSLSDGRGRRILRVSQLRVREPFPLQAKVLVVLLVLLLAALFASGGLFYYFRHYLLSGYTVKVDAGAESVLLPCKSRVHLPEDAKVDWRTSTNRKVHVYLQGCDRSEEQHQAYRDRTRINQDPLKTRDLSLTLQRPLDVDRDTYTCIVCSREGHILLKKDVKLRVRVQQVEVEPGVESVLLPCRTREDLDGDVRVEWRDRFNWTVHVHQNGSDQSEDQHWLYRTRTKMDANLLRTGDLSLTLSWPTDGDSNTYTCTVSKGDGDVLMQKQVKLQVTGELNLL</sequence>
<evidence type="ECO:0000313" key="14">
    <source>
        <dbReference type="Proteomes" id="UP000028760"/>
    </source>
</evidence>
<feature type="domain" description="Ig-like" evidence="12">
    <location>
        <begin position="21"/>
        <end position="116"/>
    </location>
</feature>
<dbReference type="PANTHER" id="PTHR25466">
    <property type="entry name" value="T-LYMPHOCYTE ACTIVATION ANTIGEN"/>
    <property type="match status" value="1"/>
</dbReference>
<keyword evidence="4" id="KW-0732">Signal</keyword>
<comment type="subcellular location">
    <subcellularLocation>
        <location evidence="1">Cell membrane</location>
        <topology evidence="1">Single-pass type I membrane protein</topology>
    </subcellularLocation>
</comment>
<dbReference type="InterPro" id="IPR013783">
    <property type="entry name" value="Ig-like_fold"/>
</dbReference>
<dbReference type="GO" id="GO:0042130">
    <property type="term" value="P:negative regulation of T cell proliferation"/>
    <property type="evidence" value="ECO:0007669"/>
    <property type="project" value="TreeGrafter"/>
</dbReference>
<proteinExistence type="predicted"/>
<evidence type="ECO:0000256" key="10">
    <source>
        <dbReference type="ARBA" id="ARBA00023319"/>
    </source>
</evidence>
<organism evidence="13 14">
    <name type="scientific">Poecilia formosa</name>
    <name type="common">Amazon molly</name>
    <name type="synonym">Limia formosa</name>
    <dbReference type="NCBI Taxonomy" id="48698"/>
    <lineage>
        <taxon>Eukaryota</taxon>
        <taxon>Metazoa</taxon>
        <taxon>Chordata</taxon>
        <taxon>Craniata</taxon>
        <taxon>Vertebrata</taxon>
        <taxon>Euteleostomi</taxon>
        <taxon>Actinopterygii</taxon>
        <taxon>Neopterygii</taxon>
        <taxon>Teleostei</taxon>
        <taxon>Neoteleostei</taxon>
        <taxon>Acanthomorphata</taxon>
        <taxon>Ovalentaria</taxon>
        <taxon>Atherinomorphae</taxon>
        <taxon>Cyprinodontiformes</taxon>
        <taxon>Poeciliidae</taxon>
        <taxon>Poeciliinae</taxon>
        <taxon>Poecilia</taxon>
    </lineage>
</organism>
<evidence type="ECO:0000256" key="11">
    <source>
        <dbReference type="SAM" id="Phobius"/>
    </source>
</evidence>
<dbReference type="SMART" id="SM00406">
    <property type="entry name" value="IGv"/>
    <property type="match status" value="3"/>
</dbReference>
<protein>
    <recommendedName>
        <fullName evidence="12">Ig-like domain-containing protein</fullName>
    </recommendedName>
</protein>
<dbReference type="OMA" id="CSREGHI"/>
<evidence type="ECO:0000256" key="9">
    <source>
        <dbReference type="ARBA" id="ARBA00023180"/>
    </source>
</evidence>
<reference evidence="14" key="1">
    <citation type="submission" date="2013-10" db="EMBL/GenBank/DDBJ databases">
        <authorList>
            <person name="Schartl M."/>
            <person name="Warren W."/>
        </authorList>
    </citation>
    <scope>NUCLEOTIDE SEQUENCE [LARGE SCALE GENOMIC DNA]</scope>
    <source>
        <strain evidence="14">female</strain>
    </source>
</reference>
<name>A0A087XQ16_POEFO</name>
<dbReference type="InterPro" id="IPR036179">
    <property type="entry name" value="Ig-like_dom_sf"/>
</dbReference>
<evidence type="ECO:0000256" key="1">
    <source>
        <dbReference type="ARBA" id="ARBA00004251"/>
    </source>
</evidence>
<dbReference type="InterPro" id="IPR007110">
    <property type="entry name" value="Ig-like_dom"/>
</dbReference>
<dbReference type="AlphaFoldDB" id="A0A087XQ16"/>
<dbReference type="EMBL" id="AYCK01023028">
    <property type="status" value="NOT_ANNOTATED_CDS"/>
    <property type="molecule type" value="Genomic_DNA"/>
</dbReference>
<dbReference type="Ensembl" id="ENSPFOT00000007881.1">
    <property type="protein sequence ID" value="ENSPFOP00000007869.1"/>
    <property type="gene ID" value="ENSPFOG00000007949.1"/>
</dbReference>
<dbReference type="Pfam" id="PF07686">
    <property type="entry name" value="V-set"/>
    <property type="match status" value="1"/>
</dbReference>
<feature type="transmembrane region" description="Helical" evidence="11">
    <location>
        <begin position="130"/>
        <end position="152"/>
    </location>
</feature>
<feature type="domain" description="Ig-like" evidence="12">
    <location>
        <begin position="169"/>
        <end position="249"/>
    </location>
</feature>
<dbReference type="GO" id="GO:0007166">
    <property type="term" value="P:cell surface receptor signaling pathway"/>
    <property type="evidence" value="ECO:0007669"/>
    <property type="project" value="TreeGrafter"/>
</dbReference>
<evidence type="ECO:0000256" key="6">
    <source>
        <dbReference type="ARBA" id="ARBA00023136"/>
    </source>
</evidence>
<dbReference type="GO" id="GO:0071222">
    <property type="term" value="P:cellular response to lipopolysaccharide"/>
    <property type="evidence" value="ECO:0007669"/>
    <property type="project" value="TreeGrafter"/>
</dbReference>
<evidence type="ECO:0000256" key="5">
    <source>
        <dbReference type="ARBA" id="ARBA00022989"/>
    </source>
</evidence>
<keyword evidence="6 11" id="KW-0472">Membrane</keyword>
<keyword evidence="14" id="KW-1185">Reference proteome</keyword>
<dbReference type="PANTHER" id="PTHR25466:SF14">
    <property type="entry name" value="BUTYROPHILIN SUBFAMILY 2 MEMBER A2-LIKE-RELATED"/>
    <property type="match status" value="1"/>
</dbReference>
<evidence type="ECO:0000256" key="8">
    <source>
        <dbReference type="ARBA" id="ARBA00023170"/>
    </source>
</evidence>
<evidence type="ECO:0000256" key="4">
    <source>
        <dbReference type="ARBA" id="ARBA00022729"/>
    </source>
</evidence>
<dbReference type="GeneTree" id="ENSGT01140000283714"/>
<dbReference type="GO" id="GO:0006955">
    <property type="term" value="P:immune response"/>
    <property type="evidence" value="ECO:0007669"/>
    <property type="project" value="TreeGrafter"/>
</dbReference>
<dbReference type="SMART" id="SM00409">
    <property type="entry name" value="IG"/>
    <property type="match status" value="3"/>
</dbReference>
<keyword evidence="2" id="KW-1003">Cell membrane</keyword>
<reference evidence="13" key="2">
    <citation type="submission" date="2025-08" db="UniProtKB">
        <authorList>
            <consortium name="Ensembl"/>
        </authorList>
    </citation>
    <scope>IDENTIFICATION</scope>
</reference>
<dbReference type="InterPro" id="IPR013106">
    <property type="entry name" value="Ig_V-set"/>
</dbReference>
<dbReference type="Proteomes" id="UP000028760">
    <property type="component" value="Unassembled WGS sequence"/>
</dbReference>